<evidence type="ECO:0000313" key="2">
    <source>
        <dbReference type="Proteomes" id="UP001165122"/>
    </source>
</evidence>
<dbReference type="SUPFAM" id="SSF48371">
    <property type="entry name" value="ARM repeat"/>
    <property type="match status" value="1"/>
</dbReference>
<reference evidence="2" key="1">
    <citation type="journal article" date="2023" name="Commun. Biol.">
        <title>Genome analysis of Parmales, the sister group of diatoms, reveals the evolutionary specialization of diatoms from phago-mixotrophs to photoautotrophs.</title>
        <authorList>
            <person name="Ban H."/>
            <person name="Sato S."/>
            <person name="Yoshikawa S."/>
            <person name="Yamada K."/>
            <person name="Nakamura Y."/>
            <person name="Ichinomiya M."/>
            <person name="Sato N."/>
            <person name="Blanc-Mathieu R."/>
            <person name="Endo H."/>
            <person name="Kuwata A."/>
            <person name="Ogata H."/>
        </authorList>
    </citation>
    <scope>NUCLEOTIDE SEQUENCE [LARGE SCALE GENOMIC DNA]</scope>
    <source>
        <strain evidence="2">NIES 3700</strain>
    </source>
</reference>
<dbReference type="Proteomes" id="UP001165122">
    <property type="component" value="Unassembled WGS sequence"/>
</dbReference>
<name>A0A9W7F4V8_9STRA</name>
<proteinExistence type="predicted"/>
<dbReference type="AlphaFoldDB" id="A0A9W7F4V8"/>
<sequence length="176" mass="20957">MKILLNKSQDALILNTSRKSNRNQLMLLRELFKNKALVDREFIHDCFNNFLKALPSDSCGTMKYNKVHCEEDHSTIITFCKRVGPLLDSWNNSGGATEKGEKTTEEHFKCIWELKESYDLTPKIRKIYEYLFSLRTNRWQPRKIVYHDLTEEEEKELEEENERIMEEEKHLVRGLT</sequence>
<protein>
    <submittedName>
        <fullName evidence="1">Uncharacterized protein</fullName>
    </submittedName>
</protein>
<evidence type="ECO:0000313" key="1">
    <source>
        <dbReference type="EMBL" id="GMI03595.1"/>
    </source>
</evidence>
<dbReference type="Gene3D" id="1.25.40.180">
    <property type="match status" value="1"/>
</dbReference>
<dbReference type="InterPro" id="IPR016024">
    <property type="entry name" value="ARM-type_fold"/>
</dbReference>
<dbReference type="EMBL" id="BRXW01000059">
    <property type="protein sequence ID" value="GMI03595.1"/>
    <property type="molecule type" value="Genomic_DNA"/>
</dbReference>
<comment type="caution">
    <text evidence="1">The sequence shown here is derived from an EMBL/GenBank/DDBJ whole genome shotgun (WGS) entry which is preliminary data.</text>
</comment>
<keyword evidence="2" id="KW-1185">Reference proteome</keyword>
<organism evidence="1 2">
    <name type="scientific">Triparma laevis f. longispina</name>
    <dbReference type="NCBI Taxonomy" id="1714387"/>
    <lineage>
        <taxon>Eukaryota</taxon>
        <taxon>Sar</taxon>
        <taxon>Stramenopiles</taxon>
        <taxon>Ochrophyta</taxon>
        <taxon>Bolidophyceae</taxon>
        <taxon>Parmales</taxon>
        <taxon>Triparmaceae</taxon>
        <taxon>Triparma</taxon>
    </lineage>
</organism>
<accession>A0A9W7F4V8</accession>
<gene>
    <name evidence="1" type="ORF">TrLO_g5558</name>
</gene>